<evidence type="ECO:0000313" key="3">
    <source>
        <dbReference type="Proteomes" id="UP001386955"/>
    </source>
</evidence>
<evidence type="ECO:0000313" key="2">
    <source>
        <dbReference type="EMBL" id="KAK7394626.1"/>
    </source>
</evidence>
<gene>
    <name evidence="2" type="ORF">VNO78_15159</name>
</gene>
<organism evidence="2 3">
    <name type="scientific">Psophocarpus tetragonolobus</name>
    <name type="common">Winged bean</name>
    <name type="synonym">Dolichos tetragonolobus</name>
    <dbReference type="NCBI Taxonomy" id="3891"/>
    <lineage>
        <taxon>Eukaryota</taxon>
        <taxon>Viridiplantae</taxon>
        <taxon>Streptophyta</taxon>
        <taxon>Embryophyta</taxon>
        <taxon>Tracheophyta</taxon>
        <taxon>Spermatophyta</taxon>
        <taxon>Magnoliopsida</taxon>
        <taxon>eudicotyledons</taxon>
        <taxon>Gunneridae</taxon>
        <taxon>Pentapetalae</taxon>
        <taxon>rosids</taxon>
        <taxon>fabids</taxon>
        <taxon>Fabales</taxon>
        <taxon>Fabaceae</taxon>
        <taxon>Papilionoideae</taxon>
        <taxon>50 kb inversion clade</taxon>
        <taxon>NPAAA clade</taxon>
        <taxon>indigoferoid/millettioid clade</taxon>
        <taxon>Phaseoleae</taxon>
        <taxon>Psophocarpus</taxon>
    </lineage>
</organism>
<name>A0AAN9SEU1_PSOTE</name>
<keyword evidence="1" id="KW-0732">Signal</keyword>
<dbReference type="Proteomes" id="UP001386955">
    <property type="component" value="Unassembled WGS sequence"/>
</dbReference>
<dbReference type="AlphaFoldDB" id="A0AAN9SEU1"/>
<sequence>MLPSPSFQIFHLLFSLPLPLTFPLLPPPFSFSTVPLAPAALLLLPLAPPFPLLPFPSSPNSTITSCNPSTTIATIHNPSSAASLSPRAIEEENIIACLRDPFETYLTGEESFTLDEKKRNMQN</sequence>
<accession>A0AAN9SEU1</accession>
<feature type="signal peptide" evidence="1">
    <location>
        <begin position="1"/>
        <end position="23"/>
    </location>
</feature>
<proteinExistence type="predicted"/>
<evidence type="ECO:0000256" key="1">
    <source>
        <dbReference type="SAM" id="SignalP"/>
    </source>
</evidence>
<reference evidence="2 3" key="1">
    <citation type="submission" date="2024-01" db="EMBL/GenBank/DDBJ databases">
        <title>The genomes of 5 underutilized Papilionoideae crops provide insights into root nodulation and disease resistanc.</title>
        <authorList>
            <person name="Jiang F."/>
        </authorList>
    </citation>
    <scope>NUCLEOTIDE SEQUENCE [LARGE SCALE GENOMIC DNA]</scope>
    <source>
        <strain evidence="2">DUOXIRENSHENG_FW03</strain>
        <tissue evidence="2">Leaves</tissue>
    </source>
</reference>
<protein>
    <submittedName>
        <fullName evidence="2">Uncharacterized protein</fullName>
    </submittedName>
</protein>
<keyword evidence="3" id="KW-1185">Reference proteome</keyword>
<feature type="chain" id="PRO_5042891597" evidence="1">
    <location>
        <begin position="24"/>
        <end position="123"/>
    </location>
</feature>
<comment type="caution">
    <text evidence="2">The sequence shown here is derived from an EMBL/GenBank/DDBJ whole genome shotgun (WGS) entry which is preliminary data.</text>
</comment>
<dbReference type="EMBL" id="JAYMYS010000004">
    <property type="protein sequence ID" value="KAK7394626.1"/>
    <property type="molecule type" value="Genomic_DNA"/>
</dbReference>